<accession>A0A1I1HMY7</accession>
<protein>
    <submittedName>
        <fullName evidence="2">Uncharacterized protein</fullName>
    </submittedName>
</protein>
<keyword evidence="3" id="KW-1185">Reference proteome</keyword>
<keyword evidence="1" id="KW-1133">Transmembrane helix</keyword>
<gene>
    <name evidence="2" type="ORF">SAMN05216167_101741</name>
</gene>
<keyword evidence="1" id="KW-0472">Membrane</keyword>
<dbReference type="STRING" id="662367.SAMN05216167_101741"/>
<evidence type="ECO:0000313" key="2">
    <source>
        <dbReference type="EMBL" id="SFC25135.1"/>
    </source>
</evidence>
<proteinExistence type="predicted"/>
<organism evidence="2 3">
    <name type="scientific">Spirosoma endophyticum</name>
    <dbReference type="NCBI Taxonomy" id="662367"/>
    <lineage>
        <taxon>Bacteria</taxon>
        <taxon>Pseudomonadati</taxon>
        <taxon>Bacteroidota</taxon>
        <taxon>Cytophagia</taxon>
        <taxon>Cytophagales</taxon>
        <taxon>Cytophagaceae</taxon>
        <taxon>Spirosoma</taxon>
    </lineage>
</organism>
<name>A0A1I1HMY7_9BACT</name>
<dbReference type="AlphaFoldDB" id="A0A1I1HMY7"/>
<reference evidence="2 3" key="1">
    <citation type="submission" date="2016-10" db="EMBL/GenBank/DDBJ databases">
        <authorList>
            <person name="de Groot N.N."/>
        </authorList>
    </citation>
    <scope>NUCLEOTIDE SEQUENCE [LARGE SCALE GENOMIC DNA]</scope>
    <source>
        <strain evidence="2 3">DSM 26130</strain>
    </source>
</reference>
<sequence length="36" mass="4053">MTNPFQRIQSLALLIADLFIVLPAIVRLPDQDFPVS</sequence>
<evidence type="ECO:0000256" key="1">
    <source>
        <dbReference type="SAM" id="Phobius"/>
    </source>
</evidence>
<feature type="transmembrane region" description="Helical" evidence="1">
    <location>
        <begin position="12"/>
        <end position="29"/>
    </location>
</feature>
<dbReference type="EMBL" id="FOLQ01000001">
    <property type="protein sequence ID" value="SFC25135.1"/>
    <property type="molecule type" value="Genomic_DNA"/>
</dbReference>
<keyword evidence="1" id="KW-0812">Transmembrane</keyword>
<dbReference type="Proteomes" id="UP000198598">
    <property type="component" value="Unassembled WGS sequence"/>
</dbReference>
<evidence type="ECO:0000313" key="3">
    <source>
        <dbReference type="Proteomes" id="UP000198598"/>
    </source>
</evidence>